<feature type="non-terminal residue" evidence="1">
    <location>
        <position position="84"/>
    </location>
</feature>
<evidence type="ECO:0000313" key="1">
    <source>
        <dbReference type="EMBL" id="GBN43748.1"/>
    </source>
</evidence>
<sequence length="84" mass="9200">MKLKIQTFTCTPGFGAVRSNLRGVLLNVQPVIHDRFTPRKWRGGSPPHSILQPIHLGGSFNGSSTQTVKPYVTGHSDPLLHSLL</sequence>
<keyword evidence="2" id="KW-1185">Reference proteome</keyword>
<reference evidence="1 2" key="1">
    <citation type="journal article" date="2019" name="Sci. Rep.">
        <title>Orb-weaving spider Araneus ventricosus genome elucidates the spidroin gene catalogue.</title>
        <authorList>
            <person name="Kono N."/>
            <person name="Nakamura H."/>
            <person name="Ohtoshi R."/>
            <person name="Moran D.A.P."/>
            <person name="Shinohara A."/>
            <person name="Yoshida Y."/>
            <person name="Fujiwara M."/>
            <person name="Mori M."/>
            <person name="Tomita M."/>
            <person name="Arakawa K."/>
        </authorList>
    </citation>
    <scope>NUCLEOTIDE SEQUENCE [LARGE SCALE GENOMIC DNA]</scope>
</reference>
<gene>
    <name evidence="1" type="ORF">AVEN_139086_1</name>
</gene>
<organism evidence="1 2">
    <name type="scientific">Araneus ventricosus</name>
    <name type="common">Orbweaver spider</name>
    <name type="synonym">Epeira ventricosa</name>
    <dbReference type="NCBI Taxonomy" id="182803"/>
    <lineage>
        <taxon>Eukaryota</taxon>
        <taxon>Metazoa</taxon>
        <taxon>Ecdysozoa</taxon>
        <taxon>Arthropoda</taxon>
        <taxon>Chelicerata</taxon>
        <taxon>Arachnida</taxon>
        <taxon>Araneae</taxon>
        <taxon>Araneomorphae</taxon>
        <taxon>Entelegynae</taxon>
        <taxon>Araneoidea</taxon>
        <taxon>Araneidae</taxon>
        <taxon>Araneus</taxon>
    </lineage>
</organism>
<dbReference type="AlphaFoldDB" id="A0A4Y2NVZ1"/>
<name>A0A4Y2NVZ1_ARAVE</name>
<evidence type="ECO:0000313" key="2">
    <source>
        <dbReference type="Proteomes" id="UP000499080"/>
    </source>
</evidence>
<proteinExistence type="predicted"/>
<dbReference type="Proteomes" id="UP000499080">
    <property type="component" value="Unassembled WGS sequence"/>
</dbReference>
<dbReference type="EMBL" id="BGPR01289895">
    <property type="protein sequence ID" value="GBN43748.1"/>
    <property type="molecule type" value="Genomic_DNA"/>
</dbReference>
<protein>
    <submittedName>
        <fullName evidence="1">Uncharacterized protein</fullName>
    </submittedName>
</protein>
<accession>A0A4Y2NVZ1</accession>
<comment type="caution">
    <text evidence="1">The sequence shown here is derived from an EMBL/GenBank/DDBJ whole genome shotgun (WGS) entry which is preliminary data.</text>
</comment>